<keyword evidence="2" id="KW-1185">Reference proteome</keyword>
<accession>A0ABS9VA56</accession>
<name>A0ABS9VA56_9BACT</name>
<sequence length="194" mass="22889">MEMKMQKVLSAINLRKLVINAFIVFIIPVSFGFSQNINAYHFMLNEFLEFNDKGKIELLQEVDLSIAWIDYLEDTAFIHNAFRHVFTNESIEGLIAQINLSEAKELIRSTTEFTWERKKLNHTYKLRKKISEKGLTYKYSIPIIDNEICILRVKSFDSVNNIGDYIYIMKKNEKNQWPTACILIIHEMFPDYGY</sequence>
<dbReference type="EMBL" id="JAKZGO010000004">
    <property type="protein sequence ID" value="MCH7413263.1"/>
    <property type="molecule type" value="Genomic_DNA"/>
</dbReference>
<gene>
    <name evidence="1" type="ORF">MM213_07200</name>
</gene>
<evidence type="ECO:0000313" key="2">
    <source>
        <dbReference type="Proteomes" id="UP001165430"/>
    </source>
</evidence>
<dbReference type="Proteomes" id="UP001165430">
    <property type="component" value="Unassembled WGS sequence"/>
</dbReference>
<organism evidence="1 2">
    <name type="scientific">Belliella alkalica</name>
    <dbReference type="NCBI Taxonomy" id="1730871"/>
    <lineage>
        <taxon>Bacteria</taxon>
        <taxon>Pseudomonadati</taxon>
        <taxon>Bacteroidota</taxon>
        <taxon>Cytophagia</taxon>
        <taxon>Cytophagales</taxon>
        <taxon>Cyclobacteriaceae</taxon>
        <taxon>Belliella</taxon>
    </lineage>
</organism>
<protein>
    <submittedName>
        <fullName evidence="1">Uncharacterized protein</fullName>
    </submittedName>
</protein>
<proteinExistence type="predicted"/>
<reference evidence="1" key="1">
    <citation type="submission" date="2022-03" db="EMBL/GenBank/DDBJ databases">
        <title>De novo assembled genomes of Belliella spp. (Cyclobacteriaceae) strains.</title>
        <authorList>
            <person name="Szabo A."/>
            <person name="Korponai K."/>
            <person name="Felfoldi T."/>
        </authorList>
    </citation>
    <scope>NUCLEOTIDE SEQUENCE</scope>
    <source>
        <strain evidence="1">DSM 111903</strain>
    </source>
</reference>
<evidence type="ECO:0000313" key="1">
    <source>
        <dbReference type="EMBL" id="MCH7413263.1"/>
    </source>
</evidence>
<comment type="caution">
    <text evidence="1">The sequence shown here is derived from an EMBL/GenBank/DDBJ whole genome shotgun (WGS) entry which is preliminary data.</text>
</comment>
<dbReference type="RefSeq" id="WP_241410861.1">
    <property type="nucleotide sequence ID" value="NZ_JAKZGO010000004.1"/>
</dbReference>